<accession>A0A521E9J0</accession>
<dbReference type="EMBL" id="FXTK01000012">
    <property type="protein sequence ID" value="SMO80583.1"/>
    <property type="molecule type" value="Genomic_DNA"/>
</dbReference>
<reference evidence="2 3" key="1">
    <citation type="submission" date="2017-05" db="EMBL/GenBank/DDBJ databases">
        <authorList>
            <person name="Varghese N."/>
            <person name="Submissions S."/>
        </authorList>
    </citation>
    <scope>NUCLEOTIDE SEQUENCE [LARGE SCALE GENOMIC DNA]</scope>
    <source>
        <strain evidence="2 3">DSM 100094</strain>
    </source>
</reference>
<dbReference type="RefSeq" id="WP_142663682.1">
    <property type="nucleotide sequence ID" value="NZ_FXTK01000012.1"/>
</dbReference>
<evidence type="ECO:0000313" key="3">
    <source>
        <dbReference type="Proteomes" id="UP000319014"/>
    </source>
</evidence>
<organism evidence="2 3">
    <name type="scientific">Paracoccus laeviglucosivorans</name>
    <dbReference type="NCBI Taxonomy" id="1197861"/>
    <lineage>
        <taxon>Bacteria</taxon>
        <taxon>Pseudomonadati</taxon>
        <taxon>Pseudomonadota</taxon>
        <taxon>Alphaproteobacteria</taxon>
        <taxon>Rhodobacterales</taxon>
        <taxon>Paracoccaceae</taxon>
        <taxon>Paracoccus</taxon>
    </lineage>
</organism>
<sequence length="133" mass="13964">MKPVSIAIACFGLFGLAACGTPAERCQASVSSEERAVTRLLGEVNENLARGYAWENEVRGGTGFSFCAGGYRSGRVGLGYGSCYGGPDTVRTRVPIDPAAELRKRDALQKRLAGLQAGGQAACIARYGTTPQM</sequence>
<name>A0A521E9J0_9RHOB</name>
<keyword evidence="3" id="KW-1185">Reference proteome</keyword>
<dbReference type="OrthoDB" id="7775635at2"/>
<protein>
    <submittedName>
        <fullName evidence="2">Uncharacterized protein</fullName>
    </submittedName>
</protein>
<dbReference type="AlphaFoldDB" id="A0A521E9J0"/>
<feature type="chain" id="PRO_5021702875" evidence="1">
    <location>
        <begin position="18"/>
        <end position="133"/>
    </location>
</feature>
<dbReference type="PROSITE" id="PS51257">
    <property type="entry name" value="PROKAR_LIPOPROTEIN"/>
    <property type="match status" value="1"/>
</dbReference>
<proteinExistence type="predicted"/>
<keyword evidence="1" id="KW-0732">Signal</keyword>
<evidence type="ECO:0000256" key="1">
    <source>
        <dbReference type="SAM" id="SignalP"/>
    </source>
</evidence>
<evidence type="ECO:0000313" key="2">
    <source>
        <dbReference type="EMBL" id="SMO80583.1"/>
    </source>
</evidence>
<dbReference type="Proteomes" id="UP000319014">
    <property type="component" value="Unassembled WGS sequence"/>
</dbReference>
<feature type="signal peptide" evidence="1">
    <location>
        <begin position="1"/>
        <end position="17"/>
    </location>
</feature>
<gene>
    <name evidence="2" type="ORF">SAMN06265221_11233</name>
</gene>